<evidence type="ECO:0000313" key="9">
    <source>
        <dbReference type="EMBL" id="RUO35906.1"/>
    </source>
</evidence>
<evidence type="ECO:0000256" key="7">
    <source>
        <dbReference type="RuleBase" id="RU362063"/>
    </source>
</evidence>
<keyword evidence="7" id="KW-1005">Bacterial flagellum biogenesis</keyword>
<evidence type="ECO:0000313" key="10">
    <source>
        <dbReference type="Proteomes" id="UP000288405"/>
    </source>
</evidence>
<dbReference type="GO" id="GO:0042597">
    <property type="term" value="C:periplasmic space"/>
    <property type="evidence" value="ECO:0007669"/>
    <property type="project" value="UniProtKB-SubCell"/>
</dbReference>
<dbReference type="Gene3D" id="2.30.30.760">
    <property type="match status" value="1"/>
</dbReference>
<keyword evidence="5 7" id="KW-0574">Periplasm</keyword>
<comment type="function">
    <text evidence="6 7">Involved in the assembly process of the P-ring formation. It may associate with FlgF on the rod constituting a structure essential for the P-ring assembly or may act as a modulator protein for the P-ring assembly.</text>
</comment>
<comment type="subcellular location">
    <subcellularLocation>
        <location evidence="1 7">Periplasm</location>
    </subcellularLocation>
</comment>
<comment type="similarity">
    <text evidence="2 7">Belongs to the FlgA family.</text>
</comment>
<evidence type="ECO:0000256" key="3">
    <source>
        <dbReference type="ARBA" id="ARBA00014754"/>
    </source>
</evidence>
<dbReference type="OrthoDB" id="6236246at2"/>
<evidence type="ECO:0000259" key="8">
    <source>
        <dbReference type="SMART" id="SM00858"/>
    </source>
</evidence>
<gene>
    <name evidence="9" type="primary">flgA</name>
    <name evidence="9" type="ORF">CWE11_03550</name>
</gene>
<evidence type="ECO:0000256" key="5">
    <source>
        <dbReference type="ARBA" id="ARBA00022764"/>
    </source>
</evidence>
<evidence type="ECO:0000256" key="2">
    <source>
        <dbReference type="ARBA" id="ARBA00010474"/>
    </source>
</evidence>
<comment type="caution">
    <text evidence="9">The sequence shown here is derived from an EMBL/GenBank/DDBJ whole genome shotgun (WGS) entry which is preliminary data.</text>
</comment>
<accession>A0A432WQ17</accession>
<dbReference type="CDD" id="cd11614">
    <property type="entry name" value="SAF_CpaB_FlgA_like"/>
    <property type="match status" value="1"/>
</dbReference>
<protein>
    <recommendedName>
        <fullName evidence="3 7">Flagella basal body P-ring formation protein FlgA</fullName>
    </recommendedName>
</protein>
<dbReference type="PANTHER" id="PTHR36307">
    <property type="entry name" value="FLAGELLA BASAL BODY P-RING FORMATION PROTEIN FLGA"/>
    <property type="match status" value="1"/>
</dbReference>
<dbReference type="NCBIfam" id="TIGR03170">
    <property type="entry name" value="flgA_cterm"/>
    <property type="match status" value="1"/>
</dbReference>
<keyword evidence="9" id="KW-0969">Cilium</keyword>
<keyword evidence="9" id="KW-0282">Flagellum</keyword>
<keyword evidence="9" id="KW-0966">Cell projection</keyword>
<dbReference type="SMART" id="SM00858">
    <property type="entry name" value="SAF"/>
    <property type="match status" value="1"/>
</dbReference>
<name>A0A432WQ17_9GAMM</name>
<dbReference type="Gene3D" id="3.90.1210.10">
    <property type="entry name" value="Antifreeze-like/N-acetylneuraminic acid synthase C-terminal domain"/>
    <property type="match status" value="1"/>
</dbReference>
<dbReference type="Proteomes" id="UP000288405">
    <property type="component" value="Unassembled WGS sequence"/>
</dbReference>
<proteinExistence type="inferred from homology"/>
<evidence type="ECO:0000256" key="4">
    <source>
        <dbReference type="ARBA" id="ARBA00022729"/>
    </source>
</evidence>
<dbReference type="Pfam" id="PF13144">
    <property type="entry name" value="ChapFlgA"/>
    <property type="match status" value="1"/>
</dbReference>
<dbReference type="AlphaFoldDB" id="A0A432WQ17"/>
<organism evidence="9 10">
    <name type="scientific">Aliidiomarina sanyensis</name>
    <dbReference type="NCBI Taxonomy" id="1249555"/>
    <lineage>
        <taxon>Bacteria</taxon>
        <taxon>Pseudomonadati</taxon>
        <taxon>Pseudomonadota</taxon>
        <taxon>Gammaproteobacteria</taxon>
        <taxon>Alteromonadales</taxon>
        <taxon>Idiomarinaceae</taxon>
        <taxon>Aliidiomarina</taxon>
    </lineage>
</organism>
<evidence type="ECO:0000256" key="6">
    <source>
        <dbReference type="ARBA" id="ARBA00025643"/>
    </source>
</evidence>
<keyword evidence="4" id="KW-0732">Signal</keyword>
<dbReference type="PANTHER" id="PTHR36307:SF1">
    <property type="entry name" value="FLAGELLA BASAL BODY P-RING FORMATION PROTEIN FLGA"/>
    <property type="match status" value="1"/>
</dbReference>
<reference evidence="9 10" key="1">
    <citation type="journal article" date="2011" name="Front. Microbiol.">
        <title>Genomic signatures of strain selection and enhancement in Bacillus atrophaeus var. globigii, a historical biowarfare simulant.</title>
        <authorList>
            <person name="Gibbons H.S."/>
            <person name="Broomall S.M."/>
            <person name="McNew L.A."/>
            <person name="Daligault H."/>
            <person name="Chapman C."/>
            <person name="Bruce D."/>
            <person name="Karavis M."/>
            <person name="Krepps M."/>
            <person name="McGregor P.A."/>
            <person name="Hong C."/>
            <person name="Park K.H."/>
            <person name="Akmal A."/>
            <person name="Feldman A."/>
            <person name="Lin J.S."/>
            <person name="Chang W.E."/>
            <person name="Higgs B.W."/>
            <person name="Demirev P."/>
            <person name="Lindquist J."/>
            <person name="Liem A."/>
            <person name="Fochler E."/>
            <person name="Read T.D."/>
            <person name="Tapia R."/>
            <person name="Johnson S."/>
            <person name="Bishop-Lilly K.A."/>
            <person name="Detter C."/>
            <person name="Han C."/>
            <person name="Sozhamannan S."/>
            <person name="Rosenzweig C.N."/>
            <person name="Skowronski E.W."/>
        </authorList>
    </citation>
    <scope>NUCLEOTIDE SEQUENCE [LARGE SCALE GENOMIC DNA]</scope>
    <source>
        <strain evidence="9 10">GYP-17</strain>
    </source>
</reference>
<keyword evidence="10" id="KW-1185">Reference proteome</keyword>
<dbReference type="EMBL" id="PIPM01000002">
    <property type="protein sequence ID" value="RUO35906.1"/>
    <property type="molecule type" value="Genomic_DNA"/>
</dbReference>
<dbReference type="InterPro" id="IPR039246">
    <property type="entry name" value="Flagellar_FlgA"/>
</dbReference>
<feature type="domain" description="SAF" evidence="8">
    <location>
        <begin position="98"/>
        <end position="160"/>
    </location>
</feature>
<evidence type="ECO:0000256" key="1">
    <source>
        <dbReference type="ARBA" id="ARBA00004418"/>
    </source>
</evidence>
<dbReference type="GO" id="GO:0044780">
    <property type="term" value="P:bacterial-type flagellum assembly"/>
    <property type="evidence" value="ECO:0007669"/>
    <property type="project" value="InterPro"/>
</dbReference>
<sequence>MPGCLYFLAVGIAHADDAELFEVVQSFLYQQTQSLTKDGGEVVIEIMPTAARFGACVQPSPFFPNPAQRPVGRVAVGVRCGDQGQQVRYLQAQVTLYGHYVSAKRDILPGSIITLDMLEMSYGPLSSGSGEPLQQKERALGKLVRRQLRQGAMVQEHMLQTAPVIRRGERVQATVQGQGFEISREGEALDEGGIGDTIRVRIGAREILNGTVIGEGRVRVQ</sequence>
<dbReference type="InterPro" id="IPR013974">
    <property type="entry name" value="SAF"/>
</dbReference>
<dbReference type="InterPro" id="IPR017585">
    <property type="entry name" value="SAF_FlgA"/>
</dbReference>